<gene>
    <name evidence="3" type="ORF">GCM10023149_52930</name>
</gene>
<keyword evidence="4" id="KW-1185">Reference proteome</keyword>
<dbReference type="Proteomes" id="UP001500582">
    <property type="component" value="Unassembled WGS sequence"/>
</dbReference>
<dbReference type="Pfam" id="PF11827">
    <property type="entry name" value="DUF3347"/>
    <property type="match status" value="1"/>
</dbReference>
<dbReference type="RefSeq" id="WP_345214252.1">
    <property type="nucleotide sequence ID" value="NZ_BAABFT010000028.1"/>
</dbReference>
<reference evidence="4" key="1">
    <citation type="journal article" date="2019" name="Int. J. Syst. Evol. Microbiol.">
        <title>The Global Catalogue of Microorganisms (GCM) 10K type strain sequencing project: providing services to taxonomists for standard genome sequencing and annotation.</title>
        <authorList>
            <consortium name="The Broad Institute Genomics Platform"/>
            <consortium name="The Broad Institute Genome Sequencing Center for Infectious Disease"/>
            <person name="Wu L."/>
            <person name="Ma J."/>
        </authorList>
    </citation>
    <scope>NUCLEOTIDE SEQUENCE [LARGE SCALE GENOMIC DNA]</scope>
    <source>
        <strain evidence="4">JCM 17705</strain>
    </source>
</reference>
<protein>
    <recommendedName>
        <fullName evidence="2">DUF3347 domain-containing protein</fullName>
    </recommendedName>
</protein>
<comment type="caution">
    <text evidence="3">The sequence shown here is derived from an EMBL/GenBank/DDBJ whole genome shotgun (WGS) entry which is preliminary data.</text>
</comment>
<evidence type="ECO:0000313" key="4">
    <source>
        <dbReference type="Proteomes" id="UP001500582"/>
    </source>
</evidence>
<proteinExistence type="predicted"/>
<dbReference type="InterPro" id="IPR021782">
    <property type="entry name" value="DUF3347"/>
</dbReference>
<dbReference type="PROSITE" id="PS51257">
    <property type="entry name" value="PROKAR_LIPOPROTEIN"/>
    <property type="match status" value="1"/>
</dbReference>
<evidence type="ECO:0000256" key="1">
    <source>
        <dbReference type="SAM" id="SignalP"/>
    </source>
</evidence>
<evidence type="ECO:0000313" key="3">
    <source>
        <dbReference type="EMBL" id="GAA4341019.1"/>
    </source>
</evidence>
<feature type="signal peptide" evidence="1">
    <location>
        <begin position="1"/>
        <end position="18"/>
    </location>
</feature>
<dbReference type="EMBL" id="BAABFT010000028">
    <property type="protein sequence ID" value="GAA4341019.1"/>
    <property type="molecule type" value="Genomic_DNA"/>
</dbReference>
<evidence type="ECO:0000259" key="2">
    <source>
        <dbReference type="Pfam" id="PF11827"/>
    </source>
</evidence>
<accession>A0ABP8HLY6</accession>
<sequence length="179" mass="18899">MKALSIAAAFVFALSVSACNQTSSSQKTADSATSATADTTAKVAAVVPDSDNVDKVYTSYIALKNDLVKTDAKAAKKSAAELENALSAVKGCDEAATFAKKIGATDDIVSQRISFLTLSKDVITLVKGNKAGKETAYVTFCPMANEGKGGYWLSEIKEIKNPYYGSDMLECGEVKEELK</sequence>
<organism evidence="3 4">
    <name type="scientific">Mucilaginibacter gynuensis</name>
    <dbReference type="NCBI Taxonomy" id="1302236"/>
    <lineage>
        <taxon>Bacteria</taxon>
        <taxon>Pseudomonadati</taxon>
        <taxon>Bacteroidota</taxon>
        <taxon>Sphingobacteriia</taxon>
        <taxon>Sphingobacteriales</taxon>
        <taxon>Sphingobacteriaceae</taxon>
        <taxon>Mucilaginibacter</taxon>
    </lineage>
</organism>
<feature type="domain" description="DUF3347" evidence="2">
    <location>
        <begin position="56"/>
        <end position="131"/>
    </location>
</feature>
<feature type="chain" id="PRO_5045828179" description="DUF3347 domain-containing protein" evidence="1">
    <location>
        <begin position="19"/>
        <end position="179"/>
    </location>
</feature>
<name>A0ABP8HLY6_9SPHI</name>
<keyword evidence="1" id="KW-0732">Signal</keyword>